<sequence>MVCGSAVGQDIADADFSVEPASGSSSFWSPLFDTRIKERRAFDFLSGGMPDRLMYFGGVDASHWSLGAYGGLQWAPAGLNKDGFILRFFLSENLERYTTGTRSDYTQISRAAILPGYLMRSGNLEIQLLAGLDMEADYFYHDQRRSRLRAMLGARGTMDVWWEPTRELMLQYAISGTTIDTGYTTRIAAGWRLFDLFWIGPEAALSNDYFSQQTRIGGHLTGLRTGPYEWSFAAGHVRDNFERQGVYARFGIVMRPPRAPFFEN</sequence>
<reference evidence="1 2" key="1">
    <citation type="submission" date="2016-03" db="EMBL/GenBank/DDBJ databases">
        <title>Microsymbionts genomes from the relict species Vavilovia formosa (Stev.) Fed.</title>
        <authorList>
            <person name="Kopat V."/>
            <person name="Chirak E."/>
            <person name="Kimeklis A."/>
            <person name="Andronov E."/>
        </authorList>
    </citation>
    <scope>NUCLEOTIDE SEQUENCE [LARGE SCALE GENOMIC DNA]</scope>
    <source>
        <strain evidence="1 2">Vaf07</strain>
    </source>
</reference>
<gene>
    <name evidence="1" type="ORF">A4A58_12580</name>
</gene>
<evidence type="ECO:0000313" key="2">
    <source>
        <dbReference type="Proteomes" id="UP000076574"/>
    </source>
</evidence>
<evidence type="ECO:0008006" key="3">
    <source>
        <dbReference type="Google" id="ProtNLM"/>
    </source>
</evidence>
<dbReference type="InterPro" id="IPR031485">
    <property type="entry name" value="CBP_BcsS"/>
</dbReference>
<comment type="caution">
    <text evidence="1">The sequence shown here is derived from an EMBL/GenBank/DDBJ whole genome shotgun (WGS) entry which is preliminary data.</text>
</comment>
<dbReference type="EMBL" id="LVYV01000034">
    <property type="protein sequence ID" value="KZD21934.1"/>
    <property type="molecule type" value="Genomic_DNA"/>
</dbReference>
<keyword evidence="2" id="KW-1185">Reference proteome</keyword>
<evidence type="ECO:0000313" key="1">
    <source>
        <dbReference type="EMBL" id="KZD21934.1"/>
    </source>
</evidence>
<name>A0A161QP02_9BRAD</name>
<accession>A0A161QP02</accession>
<dbReference type="AlphaFoldDB" id="A0A161QP02"/>
<organism evidence="1 2">
    <name type="scientific">Tardiphaga robiniae</name>
    <dbReference type="NCBI Taxonomy" id="943830"/>
    <lineage>
        <taxon>Bacteria</taxon>
        <taxon>Pseudomonadati</taxon>
        <taxon>Pseudomonadota</taxon>
        <taxon>Alphaproteobacteria</taxon>
        <taxon>Hyphomicrobiales</taxon>
        <taxon>Nitrobacteraceae</taxon>
        <taxon>Tardiphaga</taxon>
    </lineage>
</organism>
<dbReference type="Proteomes" id="UP000076574">
    <property type="component" value="Unassembled WGS sequence"/>
</dbReference>
<proteinExistence type="predicted"/>
<dbReference type="Pfam" id="PF17036">
    <property type="entry name" value="CBP_BcsS"/>
    <property type="match status" value="1"/>
</dbReference>
<protein>
    <recommendedName>
        <fullName evidence="3">Cellulose biosynthesis protein BcsS</fullName>
    </recommendedName>
</protein>